<dbReference type="PROSITE" id="PS00211">
    <property type="entry name" value="ABC_TRANSPORTER_1"/>
    <property type="match status" value="1"/>
</dbReference>
<evidence type="ECO:0000256" key="5">
    <source>
        <dbReference type="ARBA" id="ARBA00023251"/>
    </source>
</evidence>
<evidence type="ECO:0000256" key="1">
    <source>
        <dbReference type="ARBA" id="ARBA00004202"/>
    </source>
</evidence>
<evidence type="ECO:0000313" key="7">
    <source>
        <dbReference type="EMBL" id="RKF22060.1"/>
    </source>
</evidence>
<proteinExistence type="predicted"/>
<name>A0A420EMZ5_9ACTN</name>
<gene>
    <name evidence="7" type="ORF">D7I43_31465</name>
</gene>
<dbReference type="PROSITE" id="PS50893">
    <property type="entry name" value="ABC_TRANSPORTER_2"/>
    <property type="match status" value="1"/>
</dbReference>
<dbReference type="Proteomes" id="UP000285744">
    <property type="component" value="Unassembled WGS sequence"/>
</dbReference>
<keyword evidence="2" id="KW-0813">Transport</keyword>
<dbReference type="InterPro" id="IPR027417">
    <property type="entry name" value="P-loop_NTPase"/>
</dbReference>
<evidence type="ECO:0000313" key="8">
    <source>
        <dbReference type="Proteomes" id="UP000285744"/>
    </source>
</evidence>
<dbReference type="InterPro" id="IPR017871">
    <property type="entry name" value="ABC_transporter-like_CS"/>
</dbReference>
<dbReference type="InterPro" id="IPR025302">
    <property type="entry name" value="DrrA1/2-like_C"/>
</dbReference>
<keyword evidence="4 7" id="KW-0067">ATP-binding</keyword>
<dbReference type="RefSeq" id="WP_120332199.1">
    <property type="nucleotide sequence ID" value="NZ_RAQQ01000052.1"/>
</dbReference>
<evidence type="ECO:0000256" key="4">
    <source>
        <dbReference type="ARBA" id="ARBA00022840"/>
    </source>
</evidence>
<evidence type="ECO:0000256" key="3">
    <source>
        <dbReference type="ARBA" id="ARBA00022741"/>
    </source>
</evidence>
<dbReference type="GO" id="GO:0005524">
    <property type="term" value="F:ATP binding"/>
    <property type="evidence" value="ECO:0007669"/>
    <property type="project" value="UniProtKB-KW"/>
</dbReference>
<dbReference type="PANTHER" id="PTHR42711:SF19">
    <property type="entry name" value="DOXORUBICIN RESISTANCE ATP-BINDING PROTEIN DRRA"/>
    <property type="match status" value="1"/>
</dbReference>
<dbReference type="AlphaFoldDB" id="A0A420EMZ5"/>
<dbReference type="GO" id="GO:0005886">
    <property type="term" value="C:plasma membrane"/>
    <property type="evidence" value="ECO:0007669"/>
    <property type="project" value="UniProtKB-SubCell"/>
</dbReference>
<organism evidence="7 8">
    <name type="scientific">Micromonospora globbae</name>
    <dbReference type="NCBI Taxonomy" id="1894969"/>
    <lineage>
        <taxon>Bacteria</taxon>
        <taxon>Bacillati</taxon>
        <taxon>Actinomycetota</taxon>
        <taxon>Actinomycetes</taxon>
        <taxon>Micromonosporales</taxon>
        <taxon>Micromonosporaceae</taxon>
        <taxon>Micromonospora</taxon>
    </lineage>
</organism>
<comment type="subcellular location">
    <subcellularLocation>
        <location evidence="1">Cell membrane</location>
        <topology evidence="1">Peripheral membrane protein</topology>
    </subcellularLocation>
</comment>
<dbReference type="Gene3D" id="3.40.50.300">
    <property type="entry name" value="P-loop containing nucleotide triphosphate hydrolases"/>
    <property type="match status" value="1"/>
</dbReference>
<keyword evidence="3" id="KW-0547">Nucleotide-binding</keyword>
<evidence type="ECO:0000256" key="2">
    <source>
        <dbReference type="ARBA" id="ARBA00022448"/>
    </source>
</evidence>
<dbReference type="GO" id="GO:0046677">
    <property type="term" value="P:response to antibiotic"/>
    <property type="evidence" value="ECO:0007669"/>
    <property type="project" value="UniProtKB-KW"/>
</dbReference>
<dbReference type="OrthoDB" id="9804819at2"/>
<dbReference type="PANTHER" id="PTHR42711">
    <property type="entry name" value="ABC TRANSPORTER ATP-BINDING PROTEIN"/>
    <property type="match status" value="1"/>
</dbReference>
<accession>A0A420EMZ5</accession>
<dbReference type="InterPro" id="IPR050763">
    <property type="entry name" value="ABC_transporter_ATP-binding"/>
</dbReference>
<reference evidence="7 8" key="1">
    <citation type="journal article" date="2018" name="Int. J. Syst. Evol. Microbiol.">
        <title>Micromonospora globbae sp. nov., an endophytic actinomycete isolated from roots of Globba winitii C. H. Wright.</title>
        <authorList>
            <person name="Kuncharoen N."/>
            <person name="Pittayakhajonwut P."/>
            <person name="Tanasupawat S."/>
        </authorList>
    </citation>
    <scope>NUCLEOTIDE SEQUENCE [LARGE SCALE GENOMIC DNA]</scope>
    <source>
        <strain evidence="7 8">WPS1-2</strain>
    </source>
</reference>
<dbReference type="EMBL" id="RAQQ01000052">
    <property type="protein sequence ID" value="RKF22060.1"/>
    <property type="molecule type" value="Genomic_DNA"/>
</dbReference>
<keyword evidence="5" id="KW-0046">Antibiotic resistance</keyword>
<dbReference type="InterPro" id="IPR003593">
    <property type="entry name" value="AAA+_ATPase"/>
</dbReference>
<dbReference type="GO" id="GO:0016887">
    <property type="term" value="F:ATP hydrolysis activity"/>
    <property type="evidence" value="ECO:0007669"/>
    <property type="project" value="InterPro"/>
</dbReference>
<dbReference type="Pfam" id="PF00005">
    <property type="entry name" value="ABC_tran"/>
    <property type="match status" value="1"/>
</dbReference>
<feature type="domain" description="ABC transporter" evidence="6">
    <location>
        <begin position="5"/>
        <end position="238"/>
    </location>
</feature>
<evidence type="ECO:0000259" key="6">
    <source>
        <dbReference type="PROSITE" id="PS50893"/>
    </source>
</evidence>
<protein>
    <submittedName>
        <fullName evidence="7">ATP-binding cassette domain-containing protein</fullName>
    </submittedName>
</protein>
<sequence>MGSAITTSGLGKTFITRTGPVEAVRDLTFEVGKNEVIGLLGPNGAGKTTTMRMLSTLEQPTAGTATIAGHDLRHDPRGVRQSIGLVAQSGGSRPTATVRDELLLQARLHRLSDPMAQAETMMKAFELTELAARPTMTLSGGQRRRLDLAIGLIHAPQVIFLDEPTAALDPPSRNELWGHIRALRARADVTVVLSTHHLDEADALCDRVLILDHGKLIAEDSPARLKQRLGNDVITIDAGLRDDQVATRTLASIADLPHVRDVRRTGNELRIGCENAEGLLTRVVLTLHDAGIDMHGLQVAHPSLDDVFLALTGHTTAQER</sequence>
<dbReference type="Pfam" id="PF13732">
    <property type="entry name" value="DrrA1-3_C"/>
    <property type="match status" value="1"/>
</dbReference>
<dbReference type="SMART" id="SM00382">
    <property type="entry name" value="AAA"/>
    <property type="match status" value="1"/>
</dbReference>
<dbReference type="InterPro" id="IPR003439">
    <property type="entry name" value="ABC_transporter-like_ATP-bd"/>
</dbReference>
<dbReference type="SUPFAM" id="SSF52540">
    <property type="entry name" value="P-loop containing nucleoside triphosphate hydrolases"/>
    <property type="match status" value="1"/>
</dbReference>
<comment type="caution">
    <text evidence="7">The sequence shown here is derived from an EMBL/GenBank/DDBJ whole genome shotgun (WGS) entry which is preliminary data.</text>
</comment>